<dbReference type="Pfam" id="PF13592">
    <property type="entry name" value="HTH_33"/>
    <property type="match status" value="1"/>
</dbReference>
<reference evidence="2" key="1">
    <citation type="submission" date="2022-04" db="EMBL/GenBank/DDBJ databases">
        <title>Complete genome sequence of a cyanobacterium, Nostoc sp. SO-36, isolated in Antarctica.</title>
        <authorList>
            <person name="Kanesaki Y."/>
            <person name="Effendi D."/>
            <person name="Sakamoto T."/>
            <person name="Ohtani S."/>
            <person name="Awai K."/>
        </authorList>
    </citation>
    <scope>NUCLEOTIDE SEQUENCE</scope>
    <source>
        <strain evidence="2">SO-36</strain>
        <plasmid evidence="2">pANSO36A</plasmid>
    </source>
</reference>
<evidence type="ECO:0000313" key="2">
    <source>
        <dbReference type="EMBL" id="BDI20492.1"/>
    </source>
</evidence>
<keyword evidence="3" id="KW-1185">Reference proteome</keyword>
<organism evidence="2 3">
    <name type="scientific">Nostoc cf. commune SO-36</name>
    <dbReference type="NCBI Taxonomy" id="449208"/>
    <lineage>
        <taxon>Bacteria</taxon>
        <taxon>Bacillati</taxon>
        <taxon>Cyanobacteriota</taxon>
        <taxon>Cyanophyceae</taxon>
        <taxon>Nostocales</taxon>
        <taxon>Nostocaceae</taxon>
        <taxon>Nostoc</taxon>
    </lineage>
</organism>
<dbReference type="EMBL" id="AP025733">
    <property type="protein sequence ID" value="BDI20492.1"/>
    <property type="molecule type" value="Genomic_DNA"/>
</dbReference>
<evidence type="ECO:0000259" key="1">
    <source>
        <dbReference type="Pfam" id="PF13592"/>
    </source>
</evidence>
<keyword evidence="2" id="KW-0614">Plasmid</keyword>
<dbReference type="Proteomes" id="UP001055453">
    <property type="component" value="Plasmid pANSO36A"/>
</dbReference>
<proteinExistence type="predicted"/>
<dbReference type="Pfam" id="PF13384">
    <property type="entry name" value="HTH_23"/>
    <property type="match status" value="1"/>
</dbReference>
<sequence>MAGVVNIDIEESVEELEGLVRQQKNARLKERLQALYLIKAQGMNVCAIAKILGKHRGTIHRWLADYRKRGIEAVVEFGTSSGRTRVIPDWAVSSLKKQLEQAESGFQRYTQIQQWLDSTLGVQAEYATVHYLTRYRLKAKLKVPRPCNRKQDKEKLEAFKKTLVTTFN</sequence>
<dbReference type="InterPro" id="IPR009057">
    <property type="entry name" value="Homeodomain-like_sf"/>
</dbReference>
<protein>
    <submittedName>
        <fullName evidence="2">Transposase</fullName>
    </submittedName>
</protein>
<accession>A0ABM7ZB31</accession>
<geneLocation type="plasmid" evidence="2 3">
    <name>pANSO36A</name>
</geneLocation>
<dbReference type="InterPro" id="IPR025959">
    <property type="entry name" value="Winged_HTH_dom"/>
</dbReference>
<dbReference type="RefSeq" id="WP_251960665.1">
    <property type="nucleotide sequence ID" value="NZ_AP025733.1"/>
</dbReference>
<feature type="domain" description="Winged helix-turn helix" evidence="1">
    <location>
        <begin position="110"/>
        <end position="162"/>
    </location>
</feature>
<name>A0ABM7ZB31_NOSCO</name>
<evidence type="ECO:0000313" key="3">
    <source>
        <dbReference type="Proteomes" id="UP001055453"/>
    </source>
</evidence>
<dbReference type="SUPFAM" id="SSF46689">
    <property type="entry name" value="Homeodomain-like"/>
    <property type="match status" value="1"/>
</dbReference>
<gene>
    <name evidence="2" type="ORF">ANSO36C_62940</name>
</gene>